<dbReference type="PROSITE" id="PS52035">
    <property type="entry name" value="PEPTIDASE_M14"/>
    <property type="match status" value="1"/>
</dbReference>
<feature type="non-terminal residue" evidence="5">
    <location>
        <position position="1"/>
    </location>
</feature>
<name>A0ABP0V8U3_9BRYO</name>
<reference evidence="5" key="1">
    <citation type="submission" date="2024-02" db="EMBL/GenBank/DDBJ databases">
        <authorList>
            <consortium name="ELIXIR-Norway"/>
            <consortium name="Elixir Norway"/>
        </authorList>
    </citation>
    <scope>NUCLEOTIDE SEQUENCE</scope>
</reference>
<evidence type="ECO:0000256" key="2">
    <source>
        <dbReference type="ARBA" id="ARBA00005988"/>
    </source>
</evidence>
<feature type="active site" description="Proton donor/acceptor" evidence="3">
    <location>
        <position position="65"/>
    </location>
</feature>
<comment type="caution">
    <text evidence="5">The sequence shown here is derived from an EMBL/GenBank/DDBJ whole genome shotgun (WGS) entry which is preliminary data.</text>
</comment>
<proteinExistence type="inferred from homology"/>
<accession>A0ABP0V8U3</accession>
<dbReference type="Pfam" id="PF00246">
    <property type="entry name" value="Peptidase_M14"/>
    <property type="match status" value="1"/>
</dbReference>
<feature type="domain" description="Peptidase M14" evidence="4">
    <location>
        <begin position="1"/>
        <end position="99"/>
    </location>
</feature>
<dbReference type="Gene3D" id="3.40.630.10">
    <property type="entry name" value="Zn peptidases"/>
    <property type="match status" value="1"/>
</dbReference>
<sequence length="103" mass="10911">GYTSAITPDDADLKRMGNLAVAALTAKYGTRYTIATSTNVLYAAAGGANDWAYGSANCKYSHTVELRDTGTYGFTLPASQIKPTCTETIAAFIEFGKNLSNEV</sequence>
<dbReference type="PANTHER" id="PTHR11705">
    <property type="entry name" value="PROTEASE FAMILY M14 CARBOXYPEPTIDASE A,B"/>
    <property type="match status" value="1"/>
</dbReference>
<evidence type="ECO:0000259" key="4">
    <source>
        <dbReference type="PROSITE" id="PS52035"/>
    </source>
</evidence>
<organism evidence="5 6">
    <name type="scientific">Sphagnum jensenii</name>
    <dbReference type="NCBI Taxonomy" id="128206"/>
    <lineage>
        <taxon>Eukaryota</taxon>
        <taxon>Viridiplantae</taxon>
        <taxon>Streptophyta</taxon>
        <taxon>Embryophyta</taxon>
        <taxon>Bryophyta</taxon>
        <taxon>Sphagnophytina</taxon>
        <taxon>Sphagnopsida</taxon>
        <taxon>Sphagnales</taxon>
        <taxon>Sphagnaceae</taxon>
        <taxon>Sphagnum</taxon>
    </lineage>
</organism>
<dbReference type="SUPFAM" id="SSF53187">
    <property type="entry name" value="Zn-dependent exopeptidases"/>
    <property type="match status" value="1"/>
</dbReference>
<comment type="cofactor">
    <cofactor evidence="1">
        <name>Zn(2+)</name>
        <dbReference type="ChEBI" id="CHEBI:29105"/>
    </cofactor>
</comment>
<evidence type="ECO:0000256" key="1">
    <source>
        <dbReference type="ARBA" id="ARBA00001947"/>
    </source>
</evidence>
<gene>
    <name evidence="5" type="ORF">CSSPJE1EN1_LOCUS25288</name>
</gene>
<comment type="similarity">
    <text evidence="2 3">Belongs to the peptidase M14 family.</text>
</comment>
<dbReference type="InterPro" id="IPR000834">
    <property type="entry name" value="Peptidase_M14"/>
</dbReference>
<evidence type="ECO:0000313" key="5">
    <source>
        <dbReference type="EMBL" id="CAK9249910.1"/>
    </source>
</evidence>
<keyword evidence="6" id="KW-1185">Reference proteome</keyword>
<dbReference type="PANTHER" id="PTHR11705:SF91">
    <property type="entry name" value="FI01817P-RELATED"/>
    <property type="match status" value="1"/>
</dbReference>
<dbReference type="EMBL" id="CAXAQS010000067">
    <property type="protein sequence ID" value="CAK9249910.1"/>
    <property type="molecule type" value="Genomic_DNA"/>
</dbReference>
<evidence type="ECO:0000313" key="6">
    <source>
        <dbReference type="Proteomes" id="UP001497444"/>
    </source>
</evidence>
<protein>
    <recommendedName>
        <fullName evidence="4">Peptidase M14 domain-containing protein</fullName>
    </recommendedName>
</protein>
<dbReference type="Proteomes" id="UP001497444">
    <property type="component" value="Unassembled WGS sequence"/>
</dbReference>
<evidence type="ECO:0000256" key="3">
    <source>
        <dbReference type="PROSITE-ProRule" id="PRU01379"/>
    </source>
</evidence>